<protein>
    <recommendedName>
        <fullName evidence="9">Apolipoprotein N-acyltransferase</fullName>
        <shortName evidence="9">ALP N-acyltransferase</shortName>
        <ecNumber evidence="9">2.3.1.269</ecNumber>
    </recommendedName>
</protein>
<dbReference type="GO" id="GO:0016410">
    <property type="term" value="F:N-acyltransferase activity"/>
    <property type="evidence" value="ECO:0007669"/>
    <property type="project" value="UniProtKB-UniRule"/>
</dbReference>
<evidence type="ECO:0000259" key="10">
    <source>
        <dbReference type="PROSITE" id="PS50263"/>
    </source>
</evidence>
<feature type="transmembrane region" description="Helical" evidence="9">
    <location>
        <begin position="163"/>
        <end position="186"/>
    </location>
</feature>
<keyword evidence="7 9" id="KW-0472">Membrane</keyword>
<feature type="transmembrane region" description="Helical" evidence="9">
    <location>
        <begin position="88"/>
        <end position="111"/>
    </location>
</feature>
<evidence type="ECO:0000256" key="4">
    <source>
        <dbReference type="ARBA" id="ARBA00022679"/>
    </source>
</evidence>
<feature type="domain" description="CN hydrolase" evidence="10">
    <location>
        <begin position="228"/>
        <end position="507"/>
    </location>
</feature>
<evidence type="ECO:0000256" key="7">
    <source>
        <dbReference type="ARBA" id="ARBA00023136"/>
    </source>
</evidence>
<feature type="transmembrane region" description="Helical" evidence="9">
    <location>
        <begin position="62"/>
        <end position="82"/>
    </location>
</feature>
<proteinExistence type="inferred from homology"/>
<comment type="similarity">
    <text evidence="2 9">Belongs to the CN hydrolase family. Apolipoprotein N-acyltransferase subfamily.</text>
</comment>
<dbReference type="PANTHER" id="PTHR38686:SF1">
    <property type="entry name" value="APOLIPOPROTEIN N-ACYLTRANSFERASE"/>
    <property type="match status" value="1"/>
</dbReference>
<dbReference type="InterPro" id="IPR036526">
    <property type="entry name" value="C-N_Hydrolase_sf"/>
</dbReference>
<dbReference type="Gene3D" id="3.60.110.10">
    <property type="entry name" value="Carbon-nitrogen hydrolase"/>
    <property type="match status" value="1"/>
</dbReference>
<dbReference type="HOGENOM" id="CLU_019563_1_1_0"/>
<dbReference type="PROSITE" id="PS50263">
    <property type="entry name" value="CN_HYDROLASE"/>
    <property type="match status" value="1"/>
</dbReference>
<dbReference type="RefSeq" id="WP_014436424.1">
    <property type="nucleotide sequence ID" value="NC_017080.1"/>
</dbReference>
<keyword evidence="4 9" id="KW-0808">Transferase</keyword>
<dbReference type="Pfam" id="PF20154">
    <property type="entry name" value="LNT_N"/>
    <property type="match status" value="1"/>
</dbReference>
<dbReference type="Pfam" id="PF00795">
    <property type="entry name" value="CN_hydrolase"/>
    <property type="match status" value="1"/>
</dbReference>
<evidence type="ECO:0000256" key="9">
    <source>
        <dbReference type="HAMAP-Rule" id="MF_01148"/>
    </source>
</evidence>
<evidence type="ECO:0000256" key="8">
    <source>
        <dbReference type="ARBA" id="ARBA00023315"/>
    </source>
</evidence>
<evidence type="ECO:0000256" key="3">
    <source>
        <dbReference type="ARBA" id="ARBA00022475"/>
    </source>
</evidence>
<evidence type="ECO:0000313" key="12">
    <source>
        <dbReference type="Proteomes" id="UP000007881"/>
    </source>
</evidence>
<organism evidence="11 12">
    <name type="scientific">Phycisphaera mikurensis (strain NBRC 102666 / KCTC 22515 / FYK2301M01)</name>
    <dbReference type="NCBI Taxonomy" id="1142394"/>
    <lineage>
        <taxon>Bacteria</taxon>
        <taxon>Pseudomonadati</taxon>
        <taxon>Planctomycetota</taxon>
        <taxon>Phycisphaerae</taxon>
        <taxon>Phycisphaerales</taxon>
        <taxon>Phycisphaeraceae</taxon>
        <taxon>Phycisphaera</taxon>
    </lineage>
</organism>
<dbReference type="Proteomes" id="UP000007881">
    <property type="component" value="Chromosome"/>
</dbReference>
<name>I0ID67_PHYMF</name>
<comment type="function">
    <text evidence="9">Catalyzes the phospholipid dependent N-acylation of the N-terminal cysteine of apolipoprotein, the last step in lipoprotein maturation.</text>
</comment>
<dbReference type="InterPro" id="IPR045378">
    <property type="entry name" value="LNT_N"/>
</dbReference>
<dbReference type="GO" id="GO:0042158">
    <property type="term" value="P:lipoprotein biosynthetic process"/>
    <property type="evidence" value="ECO:0007669"/>
    <property type="project" value="UniProtKB-UniRule"/>
</dbReference>
<reference evidence="11 12" key="1">
    <citation type="submission" date="2012-02" db="EMBL/GenBank/DDBJ databases">
        <title>Complete genome sequence of Phycisphaera mikurensis NBRC 102666.</title>
        <authorList>
            <person name="Ankai A."/>
            <person name="Hosoyama A."/>
            <person name="Terui Y."/>
            <person name="Sekine M."/>
            <person name="Fukai R."/>
            <person name="Kato Y."/>
            <person name="Nakamura S."/>
            <person name="Yamada-Narita S."/>
            <person name="Kawakoshi A."/>
            <person name="Fukunaga Y."/>
            <person name="Yamazaki S."/>
            <person name="Fujita N."/>
        </authorList>
    </citation>
    <scope>NUCLEOTIDE SEQUENCE [LARGE SCALE GENOMIC DNA]</scope>
    <source>
        <strain evidence="12">NBRC 102666 / KCTC 22515 / FYK2301M01</strain>
    </source>
</reference>
<evidence type="ECO:0000256" key="1">
    <source>
        <dbReference type="ARBA" id="ARBA00004651"/>
    </source>
</evidence>
<evidence type="ECO:0000313" key="11">
    <source>
        <dbReference type="EMBL" id="BAM03205.1"/>
    </source>
</evidence>
<dbReference type="KEGG" id="phm:PSMK_10460"/>
<dbReference type="GO" id="GO:0005886">
    <property type="term" value="C:plasma membrane"/>
    <property type="evidence" value="ECO:0007669"/>
    <property type="project" value="UniProtKB-SubCell"/>
</dbReference>
<feature type="transmembrane region" description="Helical" evidence="9">
    <location>
        <begin position="523"/>
        <end position="542"/>
    </location>
</feature>
<keyword evidence="6 9" id="KW-1133">Transmembrane helix</keyword>
<dbReference type="HAMAP" id="MF_01148">
    <property type="entry name" value="Lnt"/>
    <property type="match status" value="1"/>
</dbReference>
<dbReference type="AlphaFoldDB" id="I0ID67"/>
<feature type="transmembrane region" description="Helical" evidence="9">
    <location>
        <begin position="198"/>
        <end position="219"/>
    </location>
</feature>
<dbReference type="InterPro" id="IPR003010">
    <property type="entry name" value="C-N_Hydrolase"/>
</dbReference>
<comment type="subcellular location">
    <subcellularLocation>
        <location evidence="9">Cell inner membrane</location>
        <topology evidence="9">Multi-pass membrane protein</topology>
    </subcellularLocation>
    <subcellularLocation>
        <location evidence="1">Cell membrane</location>
        <topology evidence="1">Multi-pass membrane protein</topology>
    </subcellularLocation>
</comment>
<keyword evidence="3 9" id="KW-1003">Cell membrane</keyword>
<dbReference type="CDD" id="cd07571">
    <property type="entry name" value="ALP_N-acyl_transferase"/>
    <property type="match status" value="1"/>
</dbReference>
<comment type="catalytic activity">
    <reaction evidence="9">
        <text>N-terminal S-1,2-diacyl-sn-glyceryl-L-cysteinyl-[lipoprotein] + a glycerophospholipid = N-acyl-S-1,2-diacyl-sn-glyceryl-L-cysteinyl-[lipoprotein] + a 2-acyl-sn-glycero-3-phospholipid + H(+)</text>
        <dbReference type="Rhea" id="RHEA:48228"/>
        <dbReference type="Rhea" id="RHEA-COMP:14681"/>
        <dbReference type="Rhea" id="RHEA-COMP:14684"/>
        <dbReference type="ChEBI" id="CHEBI:15378"/>
        <dbReference type="ChEBI" id="CHEBI:136912"/>
        <dbReference type="ChEBI" id="CHEBI:140656"/>
        <dbReference type="ChEBI" id="CHEBI:140657"/>
        <dbReference type="ChEBI" id="CHEBI:140660"/>
        <dbReference type="EC" id="2.3.1.269"/>
    </reaction>
</comment>
<keyword evidence="9" id="KW-0997">Cell inner membrane</keyword>
<comment type="pathway">
    <text evidence="9">Protein modification; lipoprotein biosynthesis (N-acyl transfer).</text>
</comment>
<dbReference type="STRING" id="1142394.PSMK_10460"/>
<evidence type="ECO:0000256" key="2">
    <source>
        <dbReference type="ARBA" id="ARBA00010065"/>
    </source>
</evidence>
<sequence>MADVKTSNARRLQSWTAHLGLLAATGVLLALAFPLPGWSWLGFLALAPAAVVVGRSASPRRVWVAGFVVFSLWFLWMLRWLWPVTGPGVLALAPFTAVFPATALWAANLAVVRGRIPVVLALPACWVAGEFLRSVQPWGGFGWFALGHTAGAFGPDAGPSAHALLASVAGAPLVSLFLAYVACEFATVATRRGRIGRVLLRFSGAAALLLTLIWAGSVIHSLTPRSGVQVAAIQTNNPHSNRVAPTYEDLAAEFRGLAGLHRDAAAARPKPALILWPETIVPGPFNRDADGLDQSPFATAARALIEECGIPTVVGGGFSLPGEGTPRHNSAYLVLPGEPVEAARHDKVHRVPFGEYIPGPGWLKELVLHRFSPYDFDYTLTEGRLGKPFKLLLEDGRTLRFATPICFEDTNPRLTRQMAGRGAEALLNLTTSGWFGRMPADGDAGGLAWRSVRAQHLQIAGFRSIETGLPTLRAVNTGDSALVTGAGFVRGTLPPGEPGVLHAELPLPAAGEAERTLYVRGGYLFAPALACLATLFLLAGLFRAKEEDPILRTASPSGGRPAGGEEG</sequence>
<dbReference type="OrthoDB" id="9804277at2"/>
<evidence type="ECO:0000256" key="6">
    <source>
        <dbReference type="ARBA" id="ARBA00022989"/>
    </source>
</evidence>
<accession>I0ID67</accession>
<keyword evidence="5 9" id="KW-0812">Transmembrane</keyword>
<dbReference type="SUPFAM" id="SSF56317">
    <property type="entry name" value="Carbon-nitrogen hydrolase"/>
    <property type="match status" value="1"/>
</dbReference>
<gene>
    <name evidence="9 11" type="primary">lnt</name>
    <name evidence="11" type="ordered locus">PSMK_10460</name>
</gene>
<evidence type="ECO:0000256" key="5">
    <source>
        <dbReference type="ARBA" id="ARBA00022692"/>
    </source>
</evidence>
<keyword evidence="12" id="KW-1185">Reference proteome</keyword>
<keyword evidence="8 9" id="KW-0012">Acyltransferase</keyword>
<dbReference type="EC" id="2.3.1.269" evidence="9"/>
<dbReference type="NCBIfam" id="TIGR00546">
    <property type="entry name" value="lnt"/>
    <property type="match status" value="1"/>
</dbReference>
<keyword evidence="11" id="KW-0449">Lipoprotein</keyword>
<dbReference type="EMBL" id="AP012338">
    <property type="protein sequence ID" value="BAM03205.1"/>
    <property type="molecule type" value="Genomic_DNA"/>
</dbReference>
<dbReference type="eggNOG" id="COG0815">
    <property type="taxonomic scope" value="Bacteria"/>
</dbReference>
<feature type="transmembrane region" description="Helical" evidence="9">
    <location>
        <begin position="12"/>
        <end position="32"/>
    </location>
</feature>
<dbReference type="PANTHER" id="PTHR38686">
    <property type="entry name" value="APOLIPOPROTEIN N-ACYLTRANSFERASE"/>
    <property type="match status" value="1"/>
</dbReference>
<feature type="transmembrane region" description="Helical" evidence="9">
    <location>
        <begin position="38"/>
        <end position="55"/>
    </location>
</feature>
<dbReference type="UniPathway" id="UPA00666"/>
<feature type="transmembrane region" description="Helical" evidence="9">
    <location>
        <begin position="118"/>
        <end position="135"/>
    </location>
</feature>
<dbReference type="InterPro" id="IPR004563">
    <property type="entry name" value="Apolipo_AcylTrfase"/>
</dbReference>